<dbReference type="InterPro" id="IPR017888">
    <property type="entry name" value="CYC/TB1_R_domain"/>
</dbReference>
<dbReference type="PROSITE" id="PS51370">
    <property type="entry name" value="R"/>
    <property type="match status" value="1"/>
</dbReference>
<evidence type="ECO:0000256" key="2">
    <source>
        <dbReference type="ARBA" id="ARBA00022473"/>
    </source>
</evidence>
<dbReference type="InterPro" id="IPR005333">
    <property type="entry name" value="Transcription_factor_TCP"/>
</dbReference>
<evidence type="ECO:0000259" key="9">
    <source>
        <dbReference type="PROSITE" id="PS51370"/>
    </source>
</evidence>
<organism evidence="10">
    <name type="scientific">Calendula officinalis</name>
    <name type="common">Pot marigold</name>
    <dbReference type="NCBI Taxonomy" id="41496"/>
    <lineage>
        <taxon>Eukaryota</taxon>
        <taxon>Viridiplantae</taxon>
        <taxon>Streptophyta</taxon>
        <taxon>Embryophyta</taxon>
        <taxon>Tracheophyta</taxon>
        <taxon>Spermatophyta</taxon>
        <taxon>Magnoliopsida</taxon>
        <taxon>eudicotyledons</taxon>
        <taxon>Gunneridae</taxon>
        <taxon>Pentapetalae</taxon>
        <taxon>asterids</taxon>
        <taxon>campanulids</taxon>
        <taxon>Asterales</taxon>
        <taxon>Asteraceae</taxon>
        <taxon>Asteroideae</taxon>
        <taxon>Calenduleae</taxon>
        <taxon>Calendula</taxon>
    </lineage>
</organism>
<dbReference type="AlphaFoldDB" id="A0A346D3M1"/>
<evidence type="ECO:0000256" key="6">
    <source>
        <dbReference type="ARBA" id="ARBA00023242"/>
    </source>
</evidence>
<evidence type="ECO:0000256" key="3">
    <source>
        <dbReference type="ARBA" id="ARBA00023015"/>
    </source>
</evidence>
<keyword evidence="2" id="KW-0217">Developmental protein</keyword>
<evidence type="ECO:0000256" key="7">
    <source>
        <dbReference type="SAM" id="MobiDB-lite"/>
    </source>
</evidence>
<dbReference type="GO" id="GO:2000032">
    <property type="term" value="P:regulation of secondary shoot formation"/>
    <property type="evidence" value="ECO:0007669"/>
    <property type="project" value="TreeGrafter"/>
</dbReference>
<feature type="region of interest" description="Disordered" evidence="7">
    <location>
        <begin position="238"/>
        <end position="259"/>
    </location>
</feature>
<keyword evidence="5" id="KW-0804">Transcription</keyword>
<dbReference type="GO" id="GO:0005634">
    <property type="term" value="C:nucleus"/>
    <property type="evidence" value="ECO:0007669"/>
    <property type="project" value="UniProtKB-SubCell"/>
</dbReference>
<feature type="region of interest" description="Disordered" evidence="7">
    <location>
        <begin position="196"/>
        <end position="220"/>
    </location>
</feature>
<dbReference type="PROSITE" id="PS51369">
    <property type="entry name" value="TCP"/>
    <property type="match status" value="1"/>
</dbReference>
<dbReference type="PANTHER" id="PTHR31072">
    <property type="entry name" value="TRANSCRIPTION FACTOR TCP4-RELATED"/>
    <property type="match status" value="1"/>
</dbReference>
<evidence type="ECO:0000313" key="10">
    <source>
        <dbReference type="EMBL" id="AXM05039.1"/>
    </source>
</evidence>
<evidence type="ECO:0000256" key="5">
    <source>
        <dbReference type="ARBA" id="ARBA00023163"/>
    </source>
</evidence>
<dbReference type="InterPro" id="IPR017887">
    <property type="entry name" value="TF_TCP_subgr"/>
</dbReference>
<reference evidence="10" key="1">
    <citation type="journal article" date="2018" name="Front. Plant Sci.">
        <title>Patterning the Asteraceae Capitulum: Duplications and Differential Expression of the Flower Symmetry CYC2-Like Genes.</title>
        <authorList>
            <person name="Chen J."/>
            <person name="Shen C.Z."/>
            <person name="Guo Y.P."/>
            <person name="Rao G.Y."/>
        </authorList>
    </citation>
    <scope>NUCLEOTIDE SEQUENCE</scope>
</reference>
<evidence type="ECO:0000256" key="1">
    <source>
        <dbReference type="ARBA" id="ARBA00004123"/>
    </source>
</evidence>
<comment type="subcellular location">
    <subcellularLocation>
        <location evidence="1">Nucleus</location>
    </subcellularLocation>
</comment>
<dbReference type="GO" id="GO:0043565">
    <property type="term" value="F:sequence-specific DNA binding"/>
    <property type="evidence" value="ECO:0007669"/>
    <property type="project" value="TreeGrafter"/>
</dbReference>
<evidence type="ECO:0000259" key="8">
    <source>
        <dbReference type="PROSITE" id="PS51369"/>
    </source>
</evidence>
<dbReference type="GO" id="GO:0003700">
    <property type="term" value="F:DNA-binding transcription factor activity"/>
    <property type="evidence" value="ECO:0007669"/>
    <property type="project" value="InterPro"/>
</dbReference>
<protein>
    <submittedName>
        <fullName evidence="10">Cycloidea-like protein</fullName>
    </submittedName>
</protein>
<dbReference type="Pfam" id="PF03634">
    <property type="entry name" value="TCP"/>
    <property type="match status" value="1"/>
</dbReference>
<dbReference type="EMBL" id="MG593454">
    <property type="protein sequence ID" value="AXM05039.1"/>
    <property type="molecule type" value="Genomic_DNA"/>
</dbReference>
<evidence type="ECO:0000256" key="4">
    <source>
        <dbReference type="ARBA" id="ARBA00023125"/>
    </source>
</evidence>
<feature type="domain" description="TCP" evidence="8">
    <location>
        <begin position="109"/>
        <end position="167"/>
    </location>
</feature>
<feature type="domain" description="R" evidence="9">
    <location>
        <begin position="230"/>
        <end position="247"/>
    </location>
</feature>
<sequence>MFSSSPFPELPSSPNFFFDHDKDNNNYVFFNYHQSNVNDPFISGDCFYHTYNNLNYHPASIMDDITTIKHDFLNQHQQFSGEPVLHSCDHLLNSAISCSKLKNKTAAAKKDGHSKIYTARGPRDRRVRLSIDISRKFFCLQDLLGFDKASKTLDWLFTKSKNAIKELVEQTNHSSSSSNSVRVNFLEAIKAGLDEEKGQKRKSVSKSVDGKRKKMTQKFTGGFQENLARDQLRAMARARARERTKEKMHIKKLDDVLSS</sequence>
<keyword evidence="4" id="KW-0238">DNA-binding</keyword>
<proteinExistence type="predicted"/>
<accession>A0A346D3M1</accession>
<dbReference type="PANTHER" id="PTHR31072:SF224">
    <property type="entry name" value="TRANSCRIPTION FACTOR TCP1"/>
    <property type="match status" value="1"/>
</dbReference>
<feature type="compositionally biased region" description="Basic and acidic residues" evidence="7">
    <location>
        <begin position="239"/>
        <end position="259"/>
    </location>
</feature>
<keyword evidence="6" id="KW-0539">Nucleus</keyword>
<keyword evidence="3" id="KW-0805">Transcription regulation</keyword>
<name>A0A346D3M1_CALOF</name>